<organism evidence="1">
    <name type="scientific">Anguilla anguilla</name>
    <name type="common">European freshwater eel</name>
    <name type="synonym">Muraena anguilla</name>
    <dbReference type="NCBI Taxonomy" id="7936"/>
    <lineage>
        <taxon>Eukaryota</taxon>
        <taxon>Metazoa</taxon>
        <taxon>Chordata</taxon>
        <taxon>Craniata</taxon>
        <taxon>Vertebrata</taxon>
        <taxon>Euteleostomi</taxon>
        <taxon>Actinopterygii</taxon>
        <taxon>Neopterygii</taxon>
        <taxon>Teleostei</taxon>
        <taxon>Anguilliformes</taxon>
        <taxon>Anguillidae</taxon>
        <taxon>Anguilla</taxon>
    </lineage>
</organism>
<proteinExistence type="predicted"/>
<accession>A0A0E9VYY2</accession>
<dbReference type="EMBL" id="GBXM01026119">
    <property type="protein sequence ID" value="JAH82458.1"/>
    <property type="molecule type" value="Transcribed_RNA"/>
</dbReference>
<reference evidence="1" key="2">
    <citation type="journal article" date="2015" name="Fish Shellfish Immunol.">
        <title>Early steps in the European eel (Anguilla anguilla)-Vibrio vulnificus interaction in the gills: Role of the RtxA13 toxin.</title>
        <authorList>
            <person name="Callol A."/>
            <person name="Pajuelo D."/>
            <person name="Ebbesson L."/>
            <person name="Teles M."/>
            <person name="MacKenzie S."/>
            <person name="Amaro C."/>
        </authorList>
    </citation>
    <scope>NUCLEOTIDE SEQUENCE</scope>
</reference>
<sequence>MTEWPVKSLSEMYEEMNRTFFFPVLTSSFAALFPPRRPRTLKQH</sequence>
<name>A0A0E9VYY2_ANGAN</name>
<reference evidence="1" key="1">
    <citation type="submission" date="2014-11" db="EMBL/GenBank/DDBJ databases">
        <authorList>
            <person name="Amaro Gonzalez C."/>
        </authorList>
    </citation>
    <scope>NUCLEOTIDE SEQUENCE</scope>
</reference>
<evidence type="ECO:0000313" key="1">
    <source>
        <dbReference type="EMBL" id="JAH82458.1"/>
    </source>
</evidence>
<protein>
    <submittedName>
        <fullName evidence="1">Uncharacterized protein</fullName>
    </submittedName>
</protein>
<dbReference type="AlphaFoldDB" id="A0A0E9VYY2"/>